<dbReference type="AlphaFoldDB" id="E4TNG5"/>
<dbReference type="KEGG" id="mtt:Ftrac_0416"/>
<dbReference type="EMBL" id="CP002349">
    <property type="protein sequence ID" value="ADR20422.1"/>
    <property type="molecule type" value="Genomic_DNA"/>
</dbReference>
<protein>
    <submittedName>
        <fullName evidence="2">Uncharacterized protein</fullName>
    </submittedName>
</protein>
<dbReference type="Proteomes" id="UP000008720">
    <property type="component" value="Chromosome"/>
</dbReference>
<keyword evidence="3" id="KW-1185">Reference proteome</keyword>
<keyword evidence="1" id="KW-1133">Transmembrane helix</keyword>
<evidence type="ECO:0000313" key="2">
    <source>
        <dbReference type="EMBL" id="ADR20422.1"/>
    </source>
</evidence>
<keyword evidence="1" id="KW-0472">Membrane</keyword>
<proteinExistence type="predicted"/>
<sequence>MRMVGHCEKERSVYKNRGDYVALIYQIKQKLKRAGALLTPTVLPIFLYIVRLTCFIYQSTVASLYLIFAALSIFSIISTRYTSLSQNSLIFI</sequence>
<accession>E4TNG5</accession>
<name>E4TNG5_MARTH</name>
<evidence type="ECO:0000313" key="3">
    <source>
        <dbReference type="Proteomes" id="UP000008720"/>
    </source>
</evidence>
<organism evidence="2 3">
    <name type="scientific">Marivirga tractuosa (strain ATCC 23168 / DSM 4126 / NBRC 15989 / NCIMB 1408 / VKM B-1430 / H-43)</name>
    <name type="common">Microscilla tractuosa</name>
    <name type="synonym">Flexibacter tractuosus</name>
    <dbReference type="NCBI Taxonomy" id="643867"/>
    <lineage>
        <taxon>Bacteria</taxon>
        <taxon>Pseudomonadati</taxon>
        <taxon>Bacteroidota</taxon>
        <taxon>Cytophagia</taxon>
        <taxon>Cytophagales</taxon>
        <taxon>Marivirgaceae</taxon>
        <taxon>Marivirga</taxon>
    </lineage>
</organism>
<evidence type="ECO:0000256" key="1">
    <source>
        <dbReference type="SAM" id="Phobius"/>
    </source>
</evidence>
<reference evidence="2 3" key="1">
    <citation type="journal article" date="2011" name="Stand. Genomic Sci.">
        <title>Complete genome sequence of Marivirga tractuosa type strain (H-43).</title>
        <authorList>
            <person name="Pagani I."/>
            <person name="Chertkov O."/>
            <person name="Lapidus A."/>
            <person name="Lucas S."/>
            <person name="Del Rio T.G."/>
            <person name="Tice H."/>
            <person name="Copeland A."/>
            <person name="Cheng J.F."/>
            <person name="Nolan M."/>
            <person name="Saunders E."/>
            <person name="Pitluck S."/>
            <person name="Held B."/>
            <person name="Goodwin L."/>
            <person name="Liolios K."/>
            <person name="Ovchinikova G."/>
            <person name="Ivanova N."/>
            <person name="Mavromatis K."/>
            <person name="Pati A."/>
            <person name="Chen A."/>
            <person name="Palaniappan K."/>
            <person name="Land M."/>
            <person name="Hauser L."/>
            <person name="Jeffries C.D."/>
            <person name="Detter J.C."/>
            <person name="Han C."/>
            <person name="Tapia R."/>
            <person name="Ngatchou-Djao O.D."/>
            <person name="Rohde M."/>
            <person name="Goker M."/>
            <person name="Spring S."/>
            <person name="Sikorski J."/>
            <person name="Woyke T."/>
            <person name="Bristow J."/>
            <person name="Eisen J.A."/>
            <person name="Markowitz V."/>
            <person name="Hugenholtz P."/>
            <person name="Klenk H.P."/>
            <person name="Kyrpides N.C."/>
        </authorList>
    </citation>
    <scope>NUCLEOTIDE SEQUENCE [LARGE SCALE GENOMIC DNA]</scope>
    <source>
        <strain evidence="3">ATCC 23168 / DSM 4126 / NBRC 15989 / NCIMB 1408 / VKM B-1430 / H-43</strain>
    </source>
</reference>
<gene>
    <name evidence="2" type="ordered locus">Ftrac_0416</name>
</gene>
<feature type="transmembrane region" description="Helical" evidence="1">
    <location>
        <begin position="56"/>
        <end position="77"/>
    </location>
</feature>
<keyword evidence="1" id="KW-0812">Transmembrane</keyword>
<feature type="transmembrane region" description="Helical" evidence="1">
    <location>
        <begin position="34"/>
        <end position="50"/>
    </location>
</feature>
<dbReference type="HOGENOM" id="CLU_2409797_0_0_10"/>